<keyword evidence="1" id="KW-0732">Signal</keyword>
<organism evidence="2 3">
    <name type="scientific">Lineolata rhizophorae</name>
    <dbReference type="NCBI Taxonomy" id="578093"/>
    <lineage>
        <taxon>Eukaryota</taxon>
        <taxon>Fungi</taxon>
        <taxon>Dikarya</taxon>
        <taxon>Ascomycota</taxon>
        <taxon>Pezizomycotina</taxon>
        <taxon>Dothideomycetes</taxon>
        <taxon>Dothideomycetes incertae sedis</taxon>
        <taxon>Lineolatales</taxon>
        <taxon>Lineolataceae</taxon>
        <taxon>Lineolata</taxon>
    </lineage>
</organism>
<feature type="signal peptide" evidence="1">
    <location>
        <begin position="1"/>
        <end position="24"/>
    </location>
</feature>
<gene>
    <name evidence="2" type="ORF">BDY21DRAFT_362218</name>
</gene>
<evidence type="ECO:0000313" key="2">
    <source>
        <dbReference type="EMBL" id="KAF2459498.1"/>
    </source>
</evidence>
<accession>A0A6A6P6R6</accession>
<evidence type="ECO:0000256" key="1">
    <source>
        <dbReference type="SAM" id="SignalP"/>
    </source>
</evidence>
<proteinExistence type="predicted"/>
<feature type="chain" id="PRO_5025439734" evidence="1">
    <location>
        <begin position="25"/>
        <end position="213"/>
    </location>
</feature>
<dbReference type="Proteomes" id="UP000799766">
    <property type="component" value="Unassembled WGS sequence"/>
</dbReference>
<dbReference type="AlphaFoldDB" id="A0A6A6P6R6"/>
<sequence length="213" mass="23914">MLPTLFLALLVLPALCLLVDPAFSEGLGKLDSRALTGLNSSTAVTEHYHFQFDSAVQHSNSPRRCGDGYTNKSCLFNNIFFDSSLVGRIIWIRESYHELRGNYELELYKPDVNRTFTRKRYHITVKYSFHSGWKATGVSFYASCGKPTTCEAPSITLPVATSKAELIVPFDQLESCRNIGHRGRNVNVTLIISANVQKQVDDDSVWAPRSQCF</sequence>
<reference evidence="2" key="1">
    <citation type="journal article" date="2020" name="Stud. Mycol.">
        <title>101 Dothideomycetes genomes: a test case for predicting lifestyles and emergence of pathogens.</title>
        <authorList>
            <person name="Haridas S."/>
            <person name="Albert R."/>
            <person name="Binder M."/>
            <person name="Bloem J."/>
            <person name="Labutti K."/>
            <person name="Salamov A."/>
            <person name="Andreopoulos B."/>
            <person name="Baker S."/>
            <person name="Barry K."/>
            <person name="Bills G."/>
            <person name="Bluhm B."/>
            <person name="Cannon C."/>
            <person name="Castanera R."/>
            <person name="Culley D."/>
            <person name="Daum C."/>
            <person name="Ezra D."/>
            <person name="Gonzalez J."/>
            <person name="Henrissat B."/>
            <person name="Kuo A."/>
            <person name="Liang C."/>
            <person name="Lipzen A."/>
            <person name="Lutzoni F."/>
            <person name="Magnuson J."/>
            <person name="Mondo S."/>
            <person name="Nolan M."/>
            <person name="Ohm R."/>
            <person name="Pangilinan J."/>
            <person name="Park H.-J."/>
            <person name="Ramirez L."/>
            <person name="Alfaro M."/>
            <person name="Sun H."/>
            <person name="Tritt A."/>
            <person name="Yoshinaga Y."/>
            <person name="Zwiers L.-H."/>
            <person name="Turgeon B."/>
            <person name="Goodwin S."/>
            <person name="Spatafora J."/>
            <person name="Crous P."/>
            <person name="Grigoriev I."/>
        </authorList>
    </citation>
    <scope>NUCLEOTIDE SEQUENCE</scope>
    <source>
        <strain evidence="2">ATCC 16933</strain>
    </source>
</reference>
<dbReference type="EMBL" id="MU001675">
    <property type="protein sequence ID" value="KAF2459498.1"/>
    <property type="molecule type" value="Genomic_DNA"/>
</dbReference>
<keyword evidence="3" id="KW-1185">Reference proteome</keyword>
<name>A0A6A6P6R6_9PEZI</name>
<evidence type="ECO:0000313" key="3">
    <source>
        <dbReference type="Proteomes" id="UP000799766"/>
    </source>
</evidence>
<protein>
    <submittedName>
        <fullName evidence="2">Uncharacterized protein</fullName>
    </submittedName>
</protein>